<evidence type="ECO:0000313" key="3">
    <source>
        <dbReference type="EMBL" id="KFH15074.1"/>
    </source>
</evidence>
<name>A0A086QR42_TOXGO</name>
<gene>
    <name evidence="3" type="ORF">TGMAS_254570A</name>
</gene>
<feature type="coiled-coil region" evidence="1">
    <location>
        <begin position="205"/>
        <end position="346"/>
    </location>
</feature>
<accession>A0A086QR42</accession>
<evidence type="ECO:0000256" key="1">
    <source>
        <dbReference type="SAM" id="Coils"/>
    </source>
</evidence>
<proteinExistence type="predicted"/>
<evidence type="ECO:0000256" key="2">
    <source>
        <dbReference type="SAM" id="MobiDB-lite"/>
    </source>
</evidence>
<organism evidence="3 4">
    <name type="scientific">Toxoplasma gondii MAS</name>
    <dbReference type="NCBI Taxonomy" id="943118"/>
    <lineage>
        <taxon>Eukaryota</taxon>
        <taxon>Sar</taxon>
        <taxon>Alveolata</taxon>
        <taxon>Apicomplexa</taxon>
        <taxon>Conoidasida</taxon>
        <taxon>Coccidia</taxon>
        <taxon>Eucoccidiorida</taxon>
        <taxon>Eimeriorina</taxon>
        <taxon>Sarcocystidae</taxon>
        <taxon>Toxoplasma</taxon>
    </lineage>
</organism>
<feature type="compositionally biased region" description="Basic and acidic residues" evidence="2">
    <location>
        <begin position="99"/>
        <end position="127"/>
    </location>
</feature>
<evidence type="ECO:0000313" key="4">
    <source>
        <dbReference type="Proteomes" id="UP000028821"/>
    </source>
</evidence>
<dbReference type="AlphaFoldDB" id="A0A086QR42"/>
<dbReference type="Proteomes" id="UP000028821">
    <property type="component" value="Unassembled WGS sequence"/>
</dbReference>
<protein>
    <submittedName>
        <fullName evidence="3">Uncharacterized protein</fullName>
    </submittedName>
</protein>
<feature type="non-terminal residue" evidence="3">
    <location>
        <position position="346"/>
    </location>
</feature>
<comment type="caution">
    <text evidence="3">The sequence shown here is derived from an EMBL/GenBank/DDBJ whole genome shotgun (WGS) entry which is preliminary data.</text>
</comment>
<feature type="region of interest" description="Disordered" evidence="2">
    <location>
        <begin position="1"/>
        <end position="75"/>
    </location>
</feature>
<feature type="region of interest" description="Disordered" evidence="2">
    <location>
        <begin position="98"/>
        <end position="127"/>
    </location>
</feature>
<reference evidence="3 4" key="1">
    <citation type="submission" date="2014-04" db="EMBL/GenBank/DDBJ databases">
        <authorList>
            <person name="Sibley D."/>
            <person name="Venepally P."/>
            <person name="Karamycheva S."/>
            <person name="Hadjithomas M."/>
            <person name="Khan A."/>
            <person name="Brunk B."/>
            <person name="Roos D."/>
            <person name="Caler E."/>
            <person name="Lorenzi H."/>
        </authorList>
    </citation>
    <scope>NUCLEOTIDE SEQUENCE [LARGE SCALE GENOMIC DNA]</scope>
    <source>
        <strain evidence="3 4">MAS</strain>
    </source>
</reference>
<sequence length="346" mass="37927">MDAETPTSPPASGESTTVGSAEPPAPVGVSEHPSAGDKMEASLEAASVDSVSPHSVSSDPILSADSSSSCPDGDAAVEREALLAQNAQLRRLLQQQASELERMRAASRDPRVCAEPGDKKASKDKEEPVAAAAAEALKKEDELTALRQQLRGVQDQAIELQTRNDRLVVEQQQLVESLTREKVERLSAERHSLAAAASAASAEGRQRLQQQRLEIAENAQNQLREQLTLARQEQQQQLEEAAEAARVAAKTKAALDARLQEAQEENELLRRKAEDLENLLRQRQRESALEHEKEKQELLAAHEAVALKEELLALKTQHVEKQEKCLQVLQESNAQLQLDNQRLATL</sequence>
<dbReference type="EMBL" id="AEXC02001005">
    <property type="protein sequence ID" value="KFH15074.1"/>
    <property type="molecule type" value="Genomic_DNA"/>
</dbReference>
<dbReference type="VEuPathDB" id="ToxoDB:TGMAS_254570A"/>
<feature type="compositionally biased region" description="Low complexity" evidence="2">
    <location>
        <begin position="47"/>
        <end position="74"/>
    </location>
</feature>
<keyword evidence="1" id="KW-0175">Coiled coil</keyword>